<reference evidence="1 2" key="1">
    <citation type="submission" date="2017-01" db="EMBL/GenBank/DDBJ databases">
        <authorList>
            <person name="Mah S.A."/>
            <person name="Swanson W.J."/>
            <person name="Moy G.W."/>
            <person name="Vacquier V.D."/>
        </authorList>
    </citation>
    <scope>NUCLEOTIDE SEQUENCE [LARGE SCALE GENOMIC DNA]</scope>
    <source>
        <strain evidence="1 2">DCY110</strain>
    </source>
</reference>
<dbReference type="OrthoDB" id="4544211at2"/>
<proteinExistence type="predicted"/>
<keyword evidence="1" id="KW-0808">Transferase</keyword>
<dbReference type="InterPro" id="IPR027417">
    <property type="entry name" value="P-loop_NTPase"/>
</dbReference>
<organism evidence="1 2">
    <name type="scientific">Rhodoferax koreensis</name>
    <dbReference type="NCBI Taxonomy" id="1842727"/>
    <lineage>
        <taxon>Bacteria</taxon>
        <taxon>Pseudomonadati</taxon>
        <taxon>Pseudomonadota</taxon>
        <taxon>Betaproteobacteria</taxon>
        <taxon>Burkholderiales</taxon>
        <taxon>Comamonadaceae</taxon>
        <taxon>Rhodoferax</taxon>
    </lineage>
</organism>
<protein>
    <submittedName>
        <fullName evidence="1">HprK-related kinase A</fullName>
    </submittedName>
</protein>
<evidence type="ECO:0000313" key="1">
    <source>
        <dbReference type="EMBL" id="APW38583.1"/>
    </source>
</evidence>
<dbReference type="RefSeq" id="WP_076200462.1">
    <property type="nucleotide sequence ID" value="NZ_CP019236.1"/>
</dbReference>
<dbReference type="NCBIfam" id="TIGR04352">
    <property type="entry name" value="HprK_rel_A"/>
    <property type="match status" value="1"/>
</dbReference>
<dbReference type="SUPFAM" id="SSF53795">
    <property type="entry name" value="PEP carboxykinase-like"/>
    <property type="match status" value="1"/>
</dbReference>
<gene>
    <name evidence="1" type="ORF">RD110_16410</name>
</gene>
<keyword evidence="1" id="KW-0418">Kinase</keyword>
<evidence type="ECO:0000313" key="2">
    <source>
        <dbReference type="Proteomes" id="UP000186609"/>
    </source>
</evidence>
<keyword evidence="2" id="KW-1185">Reference proteome</keyword>
<dbReference type="AlphaFoldDB" id="A0A1P8JXV2"/>
<dbReference type="InterPro" id="IPR027600">
    <property type="entry name" value="HprK-rel_A"/>
</dbReference>
<dbReference type="GO" id="GO:0016301">
    <property type="term" value="F:kinase activity"/>
    <property type="evidence" value="ECO:0007669"/>
    <property type="project" value="UniProtKB-KW"/>
</dbReference>
<accession>A0A1P8JXV2</accession>
<dbReference type="EMBL" id="CP019236">
    <property type="protein sequence ID" value="APW38583.1"/>
    <property type="molecule type" value="Genomic_DNA"/>
</dbReference>
<dbReference type="STRING" id="1842727.RD110_16410"/>
<name>A0A1P8JXV2_9BURK</name>
<dbReference type="KEGG" id="rhy:RD110_16410"/>
<dbReference type="Gene3D" id="3.40.50.300">
    <property type="entry name" value="P-loop containing nucleotide triphosphate hydrolases"/>
    <property type="match status" value="1"/>
</dbReference>
<sequence length="305" mass="33638">MKISELTQAELSGALRRGSLLLDLHPFVARLKSNLPTLAHDLALMYADFPVLPPDTFADFHVEIAREAPLRSGFKPEAVFYLDGRPFFIPLSPGQAFAGLEWGLNWCVTSTSHQYLIFHAAVIEKDGKAAVFPAPPGSGKSTLCAGLVMKGWRLLSDELALYDIDNGLIYGMARPINLKNRSIDVIRTFAPDACLTVPVPNTSKGTVALVRPPVESVLRVREPARPHWVVLPKYQRDAAPVMAPHSRAQSFMLLAEQSFNYHLHGRRGFDAIGQLIDQAGCFQFTYSRLEDAERAFEALRQGGAA</sequence>
<dbReference type="Proteomes" id="UP000186609">
    <property type="component" value="Chromosome"/>
</dbReference>